<dbReference type="RefSeq" id="WP_132245891.1">
    <property type="nucleotide sequence ID" value="NZ_SLZU01000010.1"/>
</dbReference>
<organism evidence="7 8">
    <name type="scientific">Primorskyibacter sedentarius</name>
    <dbReference type="NCBI Taxonomy" id="745311"/>
    <lineage>
        <taxon>Bacteria</taxon>
        <taxon>Pseudomonadati</taxon>
        <taxon>Pseudomonadota</taxon>
        <taxon>Alphaproteobacteria</taxon>
        <taxon>Rhodobacterales</taxon>
        <taxon>Roseobacteraceae</taxon>
        <taxon>Primorskyibacter</taxon>
    </lineage>
</organism>
<keyword evidence="3 6" id="KW-0812">Transmembrane</keyword>
<evidence type="ECO:0000256" key="3">
    <source>
        <dbReference type="ARBA" id="ARBA00022692"/>
    </source>
</evidence>
<proteinExistence type="predicted"/>
<feature type="transmembrane region" description="Helical" evidence="6">
    <location>
        <begin position="140"/>
        <end position="160"/>
    </location>
</feature>
<evidence type="ECO:0000256" key="4">
    <source>
        <dbReference type="ARBA" id="ARBA00022989"/>
    </source>
</evidence>
<keyword evidence="5 6" id="KW-0472">Membrane</keyword>
<feature type="transmembrane region" description="Helical" evidence="6">
    <location>
        <begin position="106"/>
        <end position="128"/>
    </location>
</feature>
<evidence type="ECO:0000256" key="5">
    <source>
        <dbReference type="ARBA" id="ARBA00023136"/>
    </source>
</evidence>
<evidence type="ECO:0000256" key="6">
    <source>
        <dbReference type="SAM" id="Phobius"/>
    </source>
</evidence>
<dbReference type="PANTHER" id="PTHR30086">
    <property type="entry name" value="ARGININE EXPORTER PROTEIN ARGO"/>
    <property type="match status" value="1"/>
</dbReference>
<dbReference type="GO" id="GO:0005886">
    <property type="term" value="C:plasma membrane"/>
    <property type="evidence" value="ECO:0007669"/>
    <property type="project" value="UniProtKB-SubCell"/>
</dbReference>
<dbReference type="EMBL" id="SLZU01000010">
    <property type="protein sequence ID" value="TCS61831.1"/>
    <property type="molecule type" value="Genomic_DNA"/>
</dbReference>
<protein>
    <submittedName>
        <fullName evidence="7">Threonine/homoserine/homoserine lactone efflux protein</fullName>
    </submittedName>
</protein>
<keyword evidence="4 6" id="KW-1133">Transmembrane helix</keyword>
<gene>
    <name evidence="7" type="ORF">EDD52_1104</name>
</gene>
<dbReference type="AlphaFoldDB" id="A0A4V2UNG0"/>
<keyword evidence="2" id="KW-1003">Cell membrane</keyword>
<sequence>MTTTIAALIAFLFPLAYSPGPGNMFFAANGARFGMKATLPANFGYHVATWLVTAAIGFGALAAFTTHPGAFHALKLFGSLYVLWLAWSLFRSGAHDEAAEAAPAGFGTGVMLLLFNPKAYLIIALMFTQFVADADGTSEWQLVLVVTTVFTLNNLLAFLAWTAAGDRLAKQFREEQSARWINRTFGAVLAAVAVWMAFG</sequence>
<feature type="transmembrane region" description="Helical" evidence="6">
    <location>
        <begin position="76"/>
        <end position="94"/>
    </location>
</feature>
<dbReference type="PANTHER" id="PTHR30086:SF20">
    <property type="entry name" value="ARGININE EXPORTER PROTEIN ARGO-RELATED"/>
    <property type="match status" value="1"/>
</dbReference>
<dbReference type="Pfam" id="PF01810">
    <property type="entry name" value="LysE"/>
    <property type="match status" value="1"/>
</dbReference>
<comment type="subcellular location">
    <subcellularLocation>
        <location evidence="1">Cell membrane</location>
        <topology evidence="1">Multi-pass membrane protein</topology>
    </subcellularLocation>
</comment>
<dbReference type="Proteomes" id="UP000295696">
    <property type="component" value="Unassembled WGS sequence"/>
</dbReference>
<evidence type="ECO:0000313" key="8">
    <source>
        <dbReference type="Proteomes" id="UP000295696"/>
    </source>
</evidence>
<name>A0A4V2UNG0_9RHOB</name>
<evidence type="ECO:0000313" key="7">
    <source>
        <dbReference type="EMBL" id="TCS61831.1"/>
    </source>
</evidence>
<feature type="transmembrane region" description="Helical" evidence="6">
    <location>
        <begin position="43"/>
        <end position="64"/>
    </location>
</feature>
<evidence type="ECO:0000256" key="1">
    <source>
        <dbReference type="ARBA" id="ARBA00004651"/>
    </source>
</evidence>
<comment type="caution">
    <text evidence="7">The sequence shown here is derived from an EMBL/GenBank/DDBJ whole genome shotgun (WGS) entry which is preliminary data.</text>
</comment>
<dbReference type="GO" id="GO:0015171">
    <property type="term" value="F:amino acid transmembrane transporter activity"/>
    <property type="evidence" value="ECO:0007669"/>
    <property type="project" value="TreeGrafter"/>
</dbReference>
<evidence type="ECO:0000256" key="2">
    <source>
        <dbReference type="ARBA" id="ARBA00022475"/>
    </source>
</evidence>
<dbReference type="OrthoDB" id="9812084at2"/>
<reference evidence="7 8" key="1">
    <citation type="submission" date="2019-03" db="EMBL/GenBank/DDBJ databases">
        <title>Genomic Encyclopedia of Type Strains, Phase IV (KMG-IV): sequencing the most valuable type-strain genomes for metagenomic binning, comparative biology and taxonomic classification.</title>
        <authorList>
            <person name="Goeker M."/>
        </authorList>
    </citation>
    <scope>NUCLEOTIDE SEQUENCE [LARGE SCALE GENOMIC DNA]</scope>
    <source>
        <strain evidence="7 8">DSM 104836</strain>
    </source>
</reference>
<keyword evidence="8" id="KW-1185">Reference proteome</keyword>
<accession>A0A4V2UNG0</accession>
<dbReference type="InterPro" id="IPR001123">
    <property type="entry name" value="LeuE-type"/>
</dbReference>